<reference evidence="3 4" key="1">
    <citation type="submission" date="2024-09" db="EMBL/GenBank/DDBJ databases">
        <authorList>
            <person name="Sun Q."/>
            <person name="Mori K."/>
        </authorList>
    </citation>
    <scope>NUCLEOTIDE SEQUENCE [LARGE SCALE GENOMIC DNA]</scope>
    <source>
        <strain evidence="3 4">NCAIM B.02415</strain>
    </source>
</reference>
<proteinExistence type="predicted"/>
<dbReference type="RefSeq" id="WP_377024168.1">
    <property type="nucleotide sequence ID" value="NZ_JBHLTS010000054.1"/>
</dbReference>
<sequence>MKKTIHIKLWGGLGDVVLSTPIFKELQSRFPEHQIAVIFANKDFEEVLKYNPYIHKFLIINRFNGWYYGFLERMKIISPKNIAYGLVRPSFTYEIAASKIVAEMIGIELEHSNVQLFTTDEEDTFAKSQLSKYVNPVIINITSVSSANQMWPIEYWRELVSTTPGHTFIQLGVKNETLVEGAIDLRGQTSIRESIALVKHAYFFIGVVSFLSHVTNAFGTPGIVFFGPSAPAVWGHANNINISKNLTCSPCIDFLGKGACPYDKLCMRSITVDEVRDFLLAKSMKRGEIIFQ</sequence>
<protein>
    <submittedName>
        <fullName evidence="3">Glycosyltransferase family 9 protein</fullName>
    </submittedName>
</protein>
<comment type="caution">
    <text evidence="3">The sequence shown here is derived from an EMBL/GenBank/DDBJ whole genome shotgun (WGS) entry which is preliminary data.</text>
</comment>
<evidence type="ECO:0000313" key="3">
    <source>
        <dbReference type="EMBL" id="MFC0516382.1"/>
    </source>
</evidence>
<dbReference type="InterPro" id="IPR051199">
    <property type="entry name" value="LPS_LOS_Heptosyltrfase"/>
</dbReference>
<dbReference type="CDD" id="cd03789">
    <property type="entry name" value="GT9_LPS_heptosyltransferase"/>
    <property type="match status" value="1"/>
</dbReference>
<dbReference type="Gene3D" id="3.40.50.2000">
    <property type="entry name" value="Glycogen Phosphorylase B"/>
    <property type="match status" value="2"/>
</dbReference>
<dbReference type="EMBL" id="JBHLTS010000054">
    <property type="protein sequence ID" value="MFC0516382.1"/>
    <property type="molecule type" value="Genomic_DNA"/>
</dbReference>
<keyword evidence="2" id="KW-0808">Transferase</keyword>
<keyword evidence="4" id="KW-1185">Reference proteome</keyword>
<accession>A0ABV6LA77</accession>
<dbReference type="PANTHER" id="PTHR30160">
    <property type="entry name" value="TETRAACYLDISACCHARIDE 4'-KINASE-RELATED"/>
    <property type="match status" value="1"/>
</dbReference>
<evidence type="ECO:0000256" key="2">
    <source>
        <dbReference type="ARBA" id="ARBA00022679"/>
    </source>
</evidence>
<evidence type="ECO:0000313" key="4">
    <source>
        <dbReference type="Proteomes" id="UP001589828"/>
    </source>
</evidence>
<dbReference type="InterPro" id="IPR002201">
    <property type="entry name" value="Glyco_trans_9"/>
</dbReference>
<dbReference type="Pfam" id="PF01075">
    <property type="entry name" value="Glyco_transf_9"/>
    <property type="match status" value="1"/>
</dbReference>
<name>A0ABV6LA77_9SPHI</name>
<evidence type="ECO:0000256" key="1">
    <source>
        <dbReference type="ARBA" id="ARBA00022676"/>
    </source>
</evidence>
<dbReference type="SUPFAM" id="SSF53756">
    <property type="entry name" value="UDP-Glycosyltransferase/glycogen phosphorylase"/>
    <property type="match status" value="1"/>
</dbReference>
<keyword evidence="1" id="KW-0328">Glycosyltransferase</keyword>
<organism evidence="3 4">
    <name type="scientific">Mucilaginibacter angelicae</name>
    <dbReference type="NCBI Taxonomy" id="869718"/>
    <lineage>
        <taxon>Bacteria</taxon>
        <taxon>Pseudomonadati</taxon>
        <taxon>Bacteroidota</taxon>
        <taxon>Sphingobacteriia</taxon>
        <taxon>Sphingobacteriales</taxon>
        <taxon>Sphingobacteriaceae</taxon>
        <taxon>Mucilaginibacter</taxon>
    </lineage>
</organism>
<dbReference type="Proteomes" id="UP001589828">
    <property type="component" value="Unassembled WGS sequence"/>
</dbReference>
<gene>
    <name evidence="3" type="ORF">ACFFGT_19400</name>
</gene>